<name>A0AAW1MV51_POPJA</name>
<reference evidence="2 3" key="1">
    <citation type="journal article" date="2024" name="BMC Genomics">
        <title>De novo assembly and annotation of Popillia japonica's genome with initial clues to its potential as an invasive pest.</title>
        <authorList>
            <person name="Cucini C."/>
            <person name="Boschi S."/>
            <person name="Funari R."/>
            <person name="Cardaioli E."/>
            <person name="Iannotti N."/>
            <person name="Marturano G."/>
            <person name="Paoli F."/>
            <person name="Bruttini M."/>
            <person name="Carapelli A."/>
            <person name="Frati F."/>
            <person name="Nardi F."/>
        </authorList>
    </citation>
    <scope>NUCLEOTIDE SEQUENCE [LARGE SCALE GENOMIC DNA]</scope>
    <source>
        <strain evidence="2">DMR45628</strain>
    </source>
</reference>
<dbReference type="EMBL" id="JASPKY010000027">
    <property type="protein sequence ID" value="KAK9751515.1"/>
    <property type="molecule type" value="Genomic_DNA"/>
</dbReference>
<gene>
    <name evidence="2" type="ORF">QE152_g4962</name>
</gene>
<feature type="region of interest" description="Disordered" evidence="1">
    <location>
        <begin position="37"/>
        <end position="112"/>
    </location>
</feature>
<feature type="compositionally biased region" description="Pro residues" evidence="1">
    <location>
        <begin position="77"/>
        <end position="111"/>
    </location>
</feature>
<comment type="caution">
    <text evidence="2">The sequence shown here is derived from an EMBL/GenBank/DDBJ whole genome shotgun (WGS) entry which is preliminary data.</text>
</comment>
<organism evidence="2 3">
    <name type="scientific">Popillia japonica</name>
    <name type="common">Japanese beetle</name>
    <dbReference type="NCBI Taxonomy" id="7064"/>
    <lineage>
        <taxon>Eukaryota</taxon>
        <taxon>Metazoa</taxon>
        <taxon>Ecdysozoa</taxon>
        <taxon>Arthropoda</taxon>
        <taxon>Hexapoda</taxon>
        <taxon>Insecta</taxon>
        <taxon>Pterygota</taxon>
        <taxon>Neoptera</taxon>
        <taxon>Endopterygota</taxon>
        <taxon>Coleoptera</taxon>
        <taxon>Polyphaga</taxon>
        <taxon>Scarabaeiformia</taxon>
        <taxon>Scarabaeidae</taxon>
        <taxon>Rutelinae</taxon>
        <taxon>Popillia</taxon>
    </lineage>
</organism>
<evidence type="ECO:0000313" key="3">
    <source>
        <dbReference type="Proteomes" id="UP001458880"/>
    </source>
</evidence>
<dbReference type="Proteomes" id="UP001458880">
    <property type="component" value="Unassembled WGS sequence"/>
</dbReference>
<evidence type="ECO:0000313" key="2">
    <source>
        <dbReference type="EMBL" id="KAK9751515.1"/>
    </source>
</evidence>
<keyword evidence="3" id="KW-1185">Reference proteome</keyword>
<proteinExistence type="predicted"/>
<evidence type="ECO:0000256" key="1">
    <source>
        <dbReference type="SAM" id="MobiDB-lite"/>
    </source>
</evidence>
<feature type="compositionally biased region" description="Basic and acidic residues" evidence="1">
    <location>
        <begin position="37"/>
        <end position="48"/>
    </location>
</feature>
<sequence length="160" mass="17550">MGKVVLANKPVGRDRELYINFGRPLVKKEHIYPPLAHDPELLELHEPAEAPPPPPKEHIYPPLAHDPELLELHEPAEAPPPPPPPPCPPPPCPPPPCPPPPPHLLHPPPPGERLKRFRAASLSFISSKTVPFSIDLGNRRIISKPFSGNFLKSLPALSSI</sequence>
<feature type="compositionally biased region" description="Basic and acidic residues" evidence="1">
    <location>
        <begin position="55"/>
        <end position="76"/>
    </location>
</feature>
<dbReference type="AlphaFoldDB" id="A0AAW1MV51"/>
<protein>
    <submittedName>
        <fullName evidence="2">Uncharacterized protein</fullName>
    </submittedName>
</protein>
<accession>A0AAW1MV51</accession>